<dbReference type="PIRSF" id="PIRSF000137">
    <property type="entry name" value="Alcohol_oxidase"/>
    <property type="match status" value="1"/>
</dbReference>
<accession>A0A2G5HDD6</accession>
<feature type="domain" description="Glucose-methanol-choline oxidoreductase N-terminal" evidence="8">
    <location>
        <begin position="285"/>
        <end position="299"/>
    </location>
</feature>
<dbReference type="InterPro" id="IPR000172">
    <property type="entry name" value="GMC_OxRdtase_N"/>
</dbReference>
<dbReference type="Proteomes" id="UP000230605">
    <property type="component" value="Chromosome 9"/>
</dbReference>
<dbReference type="PROSITE" id="PS00624">
    <property type="entry name" value="GMC_OXRED_2"/>
    <property type="match status" value="1"/>
</dbReference>
<dbReference type="PRINTS" id="PR00411">
    <property type="entry name" value="PNDRDTASEI"/>
</dbReference>
<dbReference type="EMBL" id="CP134192">
    <property type="protein sequence ID" value="WPB07848.1"/>
    <property type="molecule type" value="Genomic_DNA"/>
</dbReference>
<keyword evidence="2 5" id="KW-0285">Flavoprotein</keyword>
<proteinExistence type="inferred from homology"/>
<gene>
    <name evidence="9" type="ORF">CB0940_11021</name>
    <name evidence="10" type="ORF">RHO25_012512</name>
</gene>
<feature type="signal peptide" evidence="6">
    <location>
        <begin position="1"/>
        <end position="20"/>
    </location>
</feature>
<dbReference type="Pfam" id="PF00890">
    <property type="entry name" value="FAD_binding_2"/>
    <property type="match status" value="1"/>
</dbReference>
<comment type="similarity">
    <text evidence="1 5">Belongs to the GMC oxidoreductase family.</text>
</comment>
<dbReference type="GO" id="GO:0050660">
    <property type="term" value="F:flavin adenine dinucleotide binding"/>
    <property type="evidence" value="ECO:0007669"/>
    <property type="project" value="InterPro"/>
</dbReference>
<organism evidence="9 11">
    <name type="scientific">Cercospora beticola</name>
    <name type="common">Sugarbeet leaf spot fungus</name>
    <dbReference type="NCBI Taxonomy" id="122368"/>
    <lineage>
        <taxon>Eukaryota</taxon>
        <taxon>Fungi</taxon>
        <taxon>Dikarya</taxon>
        <taxon>Ascomycota</taxon>
        <taxon>Pezizomycotina</taxon>
        <taxon>Dothideomycetes</taxon>
        <taxon>Dothideomycetidae</taxon>
        <taxon>Mycosphaerellales</taxon>
        <taxon>Mycosphaerellaceae</taxon>
        <taxon>Cercospora</taxon>
    </lineage>
</organism>
<evidence type="ECO:0000259" key="8">
    <source>
        <dbReference type="PROSITE" id="PS00624"/>
    </source>
</evidence>
<dbReference type="InterPro" id="IPR012132">
    <property type="entry name" value="GMC_OxRdtase"/>
</dbReference>
<dbReference type="InterPro" id="IPR053208">
    <property type="entry name" value="GMC_Oxidoreductase_CD"/>
</dbReference>
<dbReference type="SUPFAM" id="SSF54373">
    <property type="entry name" value="FAD-linked reductases, C-terminal domain"/>
    <property type="match status" value="1"/>
</dbReference>
<dbReference type="Gene3D" id="3.30.410.10">
    <property type="entry name" value="Cholesterol Oxidase, domain 2"/>
    <property type="match status" value="1"/>
</dbReference>
<dbReference type="InterPro" id="IPR036188">
    <property type="entry name" value="FAD/NAD-bd_sf"/>
</dbReference>
<comment type="cofactor">
    <cofactor evidence="4">
        <name>FAD</name>
        <dbReference type="ChEBI" id="CHEBI:57692"/>
    </cofactor>
</comment>
<evidence type="ECO:0000313" key="12">
    <source>
        <dbReference type="Proteomes" id="UP001302367"/>
    </source>
</evidence>
<feature type="domain" description="Glucose-methanol-choline oxidoreductase N-terminal" evidence="7">
    <location>
        <begin position="118"/>
        <end position="141"/>
    </location>
</feature>
<dbReference type="AlphaFoldDB" id="A0A2G5HDD6"/>
<evidence type="ECO:0000256" key="6">
    <source>
        <dbReference type="SAM" id="SignalP"/>
    </source>
</evidence>
<dbReference type="Pfam" id="PF00732">
    <property type="entry name" value="GMC_oxred_N"/>
    <property type="match status" value="1"/>
</dbReference>
<protein>
    <submittedName>
        <fullName evidence="9">Cellobiose dehydrogenase</fullName>
    </submittedName>
</protein>
<dbReference type="InterPro" id="IPR003953">
    <property type="entry name" value="FAD-dep_OxRdtase_2_FAD-bd"/>
</dbReference>
<dbReference type="Pfam" id="PF05199">
    <property type="entry name" value="GMC_oxred_C"/>
    <property type="match status" value="1"/>
</dbReference>
<dbReference type="GO" id="GO:0016614">
    <property type="term" value="F:oxidoreductase activity, acting on CH-OH group of donors"/>
    <property type="evidence" value="ECO:0007669"/>
    <property type="project" value="InterPro"/>
</dbReference>
<dbReference type="PANTHER" id="PTHR47190">
    <property type="entry name" value="DEHYDROGENASE, PUTATIVE-RELATED"/>
    <property type="match status" value="1"/>
</dbReference>
<dbReference type="OrthoDB" id="413885at2759"/>
<name>A0A2G5HDD6_CERBT</name>
<dbReference type="EMBL" id="LKMD01000107">
    <property type="protein sequence ID" value="PIA90505.1"/>
    <property type="molecule type" value="Genomic_DNA"/>
</dbReference>
<dbReference type="PROSITE" id="PS00623">
    <property type="entry name" value="GMC_OXRED_1"/>
    <property type="match status" value="1"/>
</dbReference>
<keyword evidence="3" id="KW-0560">Oxidoreductase</keyword>
<dbReference type="SUPFAM" id="SSF51905">
    <property type="entry name" value="FAD/NAD(P)-binding domain"/>
    <property type="match status" value="1"/>
</dbReference>
<evidence type="ECO:0000256" key="2">
    <source>
        <dbReference type="ARBA" id="ARBA00022630"/>
    </source>
</evidence>
<keyword evidence="4 5" id="KW-0274">FAD</keyword>
<dbReference type="Gene3D" id="3.50.50.60">
    <property type="entry name" value="FAD/NAD(P)-binding domain"/>
    <property type="match status" value="1"/>
</dbReference>
<sequence length="559" mass="59836">MPLTSRALIALAALLNIASARPIEESLESRQNAEWDVIIVGAGPGGIVTADRMSEAGKRTLLLEQGGGSYYSTGGRERPEWLSNTELSRVDVPGLYSSIFSGDSKLLCGDKQNGGFGGCTIGGSSAINAELFIHPPASDFDTYYPEQWKSKDMKSAIEKVKAKQPYTNTPSADGKRYMQSGYDASQNWLVNGAGLKNVAVNGKPNEKDGVFGRTNYAYERGQRSGPAKTYLTSALARPNFSLKSGVQVKRVQRNGGKATAVEATENGKTTTYRLSQNGRVILSGGSFFSPQLLMMSGIGDPASLTNLTQNKLLDMKPTAWINNTAVGDNLYDNPNTFIVLSGPNVQSYNFNYDSPIASDKDLYLKSRSGPYSSAGPTGLLWDKVKQADGSSIAVQGTVNVAGSFDYTGNDTITLNVYATSGAKSKSRLVLNEKGLPGMASDFLFSNPADADAVATVIHKIFQALPASGLTSLNLPATSSKDEILRYIAFPSKYTKGYVNHWSGSCKIGTCVDQNTKVKGMENLHVVDSSITEAFTTNPMFGIVAVAERASELILALDKK</sequence>
<evidence type="ECO:0000256" key="4">
    <source>
        <dbReference type="PIRSR" id="PIRSR000137-2"/>
    </source>
</evidence>
<evidence type="ECO:0000256" key="5">
    <source>
        <dbReference type="RuleBase" id="RU003968"/>
    </source>
</evidence>
<reference evidence="9 11" key="1">
    <citation type="submission" date="2015-10" db="EMBL/GenBank/DDBJ databases">
        <title>The cercosporin biosynthetic gene cluster was horizontally transferred to several fungal lineages and shown to be expanded in Cercospora beticola based on microsynteny with recipient genomes.</title>
        <authorList>
            <person name="De Jonge R."/>
            <person name="Ebert M.K."/>
            <person name="Suttle J.C."/>
            <person name="Jurick Ii W.M."/>
            <person name="Secor G.A."/>
            <person name="Thomma B.P."/>
            <person name="Van De Peer Y."/>
            <person name="Bolton M.D."/>
        </authorList>
    </citation>
    <scope>NUCLEOTIDE SEQUENCE [LARGE SCALE GENOMIC DNA]</scope>
    <source>
        <strain evidence="9 11">09-40</strain>
    </source>
</reference>
<evidence type="ECO:0000256" key="3">
    <source>
        <dbReference type="ARBA" id="ARBA00023002"/>
    </source>
</evidence>
<dbReference type="Proteomes" id="UP001302367">
    <property type="component" value="Chromosome 9"/>
</dbReference>
<evidence type="ECO:0000256" key="1">
    <source>
        <dbReference type="ARBA" id="ARBA00010790"/>
    </source>
</evidence>
<evidence type="ECO:0000313" key="10">
    <source>
        <dbReference type="EMBL" id="WPB07848.1"/>
    </source>
</evidence>
<keyword evidence="6" id="KW-0732">Signal</keyword>
<feature type="binding site" evidence="4">
    <location>
        <position position="248"/>
    </location>
    <ligand>
        <name>FAD</name>
        <dbReference type="ChEBI" id="CHEBI:57692"/>
    </ligand>
</feature>
<evidence type="ECO:0000313" key="9">
    <source>
        <dbReference type="EMBL" id="PIA90505.1"/>
    </source>
</evidence>
<evidence type="ECO:0000313" key="11">
    <source>
        <dbReference type="Proteomes" id="UP000230605"/>
    </source>
</evidence>
<dbReference type="PANTHER" id="PTHR47190:SF1">
    <property type="entry name" value="GLUCOSE-METHANOL-CHOLINE OXIDOREDUCTASE N-TERMINAL DOMAIN-CONTAINING PROTEIN"/>
    <property type="match status" value="1"/>
</dbReference>
<keyword evidence="12" id="KW-1185">Reference proteome</keyword>
<dbReference type="InterPro" id="IPR007867">
    <property type="entry name" value="GMC_OxRtase_C"/>
</dbReference>
<reference evidence="10 12" key="2">
    <citation type="submission" date="2023-09" db="EMBL/GenBank/DDBJ databases">
        <title>Complete-Gapless Cercospora beticola genome.</title>
        <authorList>
            <person name="Wyatt N.A."/>
            <person name="Spanner R.E."/>
            <person name="Bolton M.D."/>
        </authorList>
    </citation>
    <scope>NUCLEOTIDE SEQUENCE [LARGE SCALE GENOMIC DNA]</scope>
    <source>
        <strain evidence="10">Cb09-40</strain>
    </source>
</reference>
<evidence type="ECO:0000259" key="7">
    <source>
        <dbReference type="PROSITE" id="PS00623"/>
    </source>
</evidence>
<feature type="chain" id="PRO_5013848517" evidence="6">
    <location>
        <begin position="21"/>
        <end position="559"/>
    </location>
</feature>